<dbReference type="Pfam" id="PF01762">
    <property type="entry name" value="Galactosyl_T"/>
    <property type="match status" value="1"/>
</dbReference>
<dbReference type="Proteomes" id="UP000585474">
    <property type="component" value="Unassembled WGS sequence"/>
</dbReference>
<gene>
    <name evidence="17" type="ORF">Acr_26g0004850</name>
</gene>
<dbReference type="AlphaFoldDB" id="A0A7J0H2H0"/>
<dbReference type="FunFam" id="3.90.550.50:FF:000012">
    <property type="entry name" value="Hexosyltransferase"/>
    <property type="match status" value="1"/>
</dbReference>
<evidence type="ECO:0000256" key="4">
    <source>
        <dbReference type="ARBA" id="ARBA00008661"/>
    </source>
</evidence>
<keyword evidence="9" id="KW-1133">Transmembrane helix</keyword>
<proteinExistence type="inferred from homology"/>
<dbReference type="PANTHER" id="PTHR11214">
    <property type="entry name" value="BETA-1,3-N-ACETYLGLUCOSAMINYLTRANSFERASE"/>
    <property type="match status" value="1"/>
</dbReference>
<organism evidence="17 18">
    <name type="scientific">Actinidia rufa</name>
    <dbReference type="NCBI Taxonomy" id="165716"/>
    <lineage>
        <taxon>Eukaryota</taxon>
        <taxon>Viridiplantae</taxon>
        <taxon>Streptophyta</taxon>
        <taxon>Embryophyta</taxon>
        <taxon>Tracheophyta</taxon>
        <taxon>Spermatophyta</taxon>
        <taxon>Magnoliopsida</taxon>
        <taxon>eudicotyledons</taxon>
        <taxon>Gunneridae</taxon>
        <taxon>Pentapetalae</taxon>
        <taxon>asterids</taxon>
        <taxon>Ericales</taxon>
        <taxon>Actinidiaceae</taxon>
        <taxon>Actinidia</taxon>
    </lineage>
</organism>
<comment type="similarity">
    <text evidence="4 15">Belongs to the glycosyltransferase 31 family.</text>
</comment>
<evidence type="ECO:0000256" key="15">
    <source>
        <dbReference type="RuleBase" id="RU363063"/>
    </source>
</evidence>
<evidence type="ECO:0000256" key="5">
    <source>
        <dbReference type="ARBA" id="ARBA00022676"/>
    </source>
</evidence>
<feature type="compositionally biased region" description="Low complexity" evidence="16">
    <location>
        <begin position="21"/>
        <end position="31"/>
    </location>
</feature>
<evidence type="ECO:0000256" key="6">
    <source>
        <dbReference type="ARBA" id="ARBA00022679"/>
    </source>
</evidence>
<evidence type="ECO:0000256" key="13">
    <source>
        <dbReference type="ARBA" id="ARBA00023211"/>
    </source>
</evidence>
<accession>A0A7J0H2H0</accession>
<keyword evidence="18" id="KW-1185">Reference proteome</keyword>
<comment type="pathway">
    <text evidence="3">Protein modification; protein glycosylation.</text>
</comment>
<evidence type="ECO:0000256" key="11">
    <source>
        <dbReference type="ARBA" id="ARBA00023136"/>
    </source>
</evidence>
<keyword evidence="10 15" id="KW-0333">Golgi apparatus</keyword>
<dbReference type="EMBL" id="BJWL01000026">
    <property type="protein sequence ID" value="GFZ17215.1"/>
    <property type="molecule type" value="Genomic_DNA"/>
</dbReference>
<dbReference type="OrthoDB" id="414175at2759"/>
<comment type="subcellular location">
    <subcellularLocation>
        <location evidence="2 15">Golgi apparatus membrane</location>
        <topology evidence="2 15">Single-pass type II membrane protein</topology>
    </subcellularLocation>
</comment>
<keyword evidence="13 15" id="KW-0464">Manganese</keyword>
<dbReference type="GO" id="GO:0000139">
    <property type="term" value="C:Golgi membrane"/>
    <property type="evidence" value="ECO:0007669"/>
    <property type="project" value="UniProtKB-SubCell"/>
</dbReference>
<evidence type="ECO:0000256" key="2">
    <source>
        <dbReference type="ARBA" id="ARBA00004323"/>
    </source>
</evidence>
<evidence type="ECO:0000313" key="18">
    <source>
        <dbReference type="Proteomes" id="UP000585474"/>
    </source>
</evidence>
<comment type="cofactor">
    <cofactor evidence="1 15">
        <name>Mn(2+)</name>
        <dbReference type="ChEBI" id="CHEBI:29035"/>
    </cofactor>
</comment>
<evidence type="ECO:0000256" key="1">
    <source>
        <dbReference type="ARBA" id="ARBA00001936"/>
    </source>
</evidence>
<evidence type="ECO:0000313" key="17">
    <source>
        <dbReference type="EMBL" id="GFZ17215.1"/>
    </source>
</evidence>
<dbReference type="InterPro" id="IPR002659">
    <property type="entry name" value="Glyco_trans_31"/>
</dbReference>
<evidence type="ECO:0000256" key="7">
    <source>
        <dbReference type="ARBA" id="ARBA00022692"/>
    </source>
</evidence>
<keyword evidence="7" id="KW-0812">Transmembrane</keyword>
<keyword evidence="11" id="KW-0472">Membrane</keyword>
<evidence type="ECO:0000256" key="9">
    <source>
        <dbReference type="ARBA" id="ARBA00022989"/>
    </source>
</evidence>
<comment type="caution">
    <text evidence="17">The sequence shown here is derived from an EMBL/GenBank/DDBJ whole genome shotgun (WGS) entry which is preliminary data.</text>
</comment>
<dbReference type="Gene3D" id="3.90.550.50">
    <property type="match status" value="1"/>
</dbReference>
<protein>
    <recommendedName>
        <fullName evidence="15">Hexosyltransferase</fullName>
        <ecNumber evidence="15">2.4.1.-</ecNumber>
    </recommendedName>
</protein>
<evidence type="ECO:0000256" key="8">
    <source>
        <dbReference type="ARBA" id="ARBA00022968"/>
    </source>
</evidence>
<dbReference type="UniPathway" id="UPA00378"/>
<keyword evidence="12" id="KW-0325">Glycoprotein</keyword>
<dbReference type="PANTHER" id="PTHR11214:SF85">
    <property type="entry name" value="BETA-1,3-GALACTOSYLTRANSFERASE 12-RELATED"/>
    <property type="match status" value="1"/>
</dbReference>
<keyword evidence="6 17" id="KW-0808">Transferase</keyword>
<keyword evidence="8" id="KW-0735">Signal-anchor</keyword>
<dbReference type="GO" id="GO:0008378">
    <property type="term" value="F:galactosyltransferase activity"/>
    <property type="evidence" value="ECO:0007669"/>
    <property type="project" value="TreeGrafter"/>
</dbReference>
<dbReference type="EC" id="2.4.1.-" evidence="15"/>
<sequence length="425" mass="47570">MATLLQTEKPLKSPSPPSRSPSPTLSSSPPSACYSVSRNRLYLSPVFRTKPLQSSARTHRGHFRAFYALPNARRLGGDASGDRPKLLGFVGIQTGFSSVDRRAALRSTWFPSDPDGLLRLEQATSLAFRFVIGRSKDAKKMAELEKEVEQYKDFMLMDVEEEYQKLPYKTLAYFKAAFELFDAEYYVKADDDIYLRPDRLATLLAKERSHSLTYIGCMKKGPVITDPKLKWFEKSGHLIGNEYFLHAYGPIYVLSAEVVASLAISRNNSLRMFNNEDVTIGSWMLAMNVHHEDNRAICDPRCTPTSIAVWDIPKCSASSLGRKHDISGAYVVPLNFQSVFLGSNPLSPKASMRFSGAYVVPLNLQSVFLGSNPLSPKGCLVKLLVFTEQLFFNNQEGLCNPATRMKELHKISMCSKSPTLPPDDR</sequence>
<reference evidence="17 18" key="1">
    <citation type="submission" date="2019-07" db="EMBL/GenBank/DDBJ databases">
        <title>De Novo Assembly of kiwifruit Actinidia rufa.</title>
        <authorList>
            <person name="Sugita-Konishi S."/>
            <person name="Sato K."/>
            <person name="Mori E."/>
            <person name="Abe Y."/>
            <person name="Kisaki G."/>
            <person name="Hamano K."/>
            <person name="Suezawa K."/>
            <person name="Otani M."/>
            <person name="Fukuda T."/>
            <person name="Manabe T."/>
            <person name="Gomi K."/>
            <person name="Tabuchi M."/>
            <person name="Akimitsu K."/>
            <person name="Kataoka I."/>
        </authorList>
    </citation>
    <scope>NUCLEOTIDE SEQUENCE [LARGE SCALE GENOMIC DNA]</scope>
    <source>
        <strain evidence="18">cv. Fuchu</strain>
    </source>
</reference>
<feature type="region of interest" description="Disordered" evidence="16">
    <location>
        <begin position="1"/>
        <end position="32"/>
    </location>
</feature>
<evidence type="ECO:0000256" key="12">
    <source>
        <dbReference type="ARBA" id="ARBA00023180"/>
    </source>
</evidence>
<evidence type="ECO:0000256" key="10">
    <source>
        <dbReference type="ARBA" id="ARBA00023034"/>
    </source>
</evidence>
<evidence type="ECO:0000256" key="14">
    <source>
        <dbReference type="ARBA" id="ARBA00055406"/>
    </source>
</evidence>
<evidence type="ECO:0000256" key="16">
    <source>
        <dbReference type="SAM" id="MobiDB-lite"/>
    </source>
</evidence>
<comment type="function">
    <text evidence="14">Beta-1,3-galactosyltransferase that transfers galactose from UDP-galactose to substrates with a terminal glycosyl residue.</text>
</comment>
<evidence type="ECO:0000256" key="3">
    <source>
        <dbReference type="ARBA" id="ARBA00004922"/>
    </source>
</evidence>
<keyword evidence="5 15" id="KW-0328">Glycosyltransferase</keyword>
<name>A0A7J0H2H0_9ERIC</name>